<accession>A0A165L626</accession>
<proteinExistence type="predicted"/>
<dbReference type="EMBL" id="KV425930">
    <property type="protein sequence ID" value="KZV97405.1"/>
    <property type="molecule type" value="Genomic_DNA"/>
</dbReference>
<dbReference type="Proteomes" id="UP000077266">
    <property type="component" value="Unassembled WGS sequence"/>
</dbReference>
<name>A0A165L626_EXIGL</name>
<dbReference type="InParanoid" id="A0A165L626"/>
<gene>
    <name evidence="1" type="ORF">EXIGLDRAFT_365640</name>
</gene>
<organism evidence="1 2">
    <name type="scientific">Exidia glandulosa HHB12029</name>
    <dbReference type="NCBI Taxonomy" id="1314781"/>
    <lineage>
        <taxon>Eukaryota</taxon>
        <taxon>Fungi</taxon>
        <taxon>Dikarya</taxon>
        <taxon>Basidiomycota</taxon>
        <taxon>Agaricomycotina</taxon>
        <taxon>Agaricomycetes</taxon>
        <taxon>Auriculariales</taxon>
        <taxon>Exidiaceae</taxon>
        <taxon>Exidia</taxon>
    </lineage>
</organism>
<protein>
    <submittedName>
        <fullName evidence="1">Uncharacterized protein</fullName>
    </submittedName>
</protein>
<dbReference type="AlphaFoldDB" id="A0A165L626"/>
<keyword evidence="2" id="KW-1185">Reference proteome</keyword>
<reference evidence="1 2" key="1">
    <citation type="journal article" date="2016" name="Mol. Biol. Evol.">
        <title>Comparative Genomics of Early-Diverging Mushroom-Forming Fungi Provides Insights into the Origins of Lignocellulose Decay Capabilities.</title>
        <authorList>
            <person name="Nagy L.G."/>
            <person name="Riley R."/>
            <person name="Tritt A."/>
            <person name="Adam C."/>
            <person name="Daum C."/>
            <person name="Floudas D."/>
            <person name="Sun H."/>
            <person name="Yadav J.S."/>
            <person name="Pangilinan J."/>
            <person name="Larsson K.H."/>
            <person name="Matsuura K."/>
            <person name="Barry K."/>
            <person name="Labutti K."/>
            <person name="Kuo R."/>
            <person name="Ohm R.A."/>
            <person name="Bhattacharya S.S."/>
            <person name="Shirouzu T."/>
            <person name="Yoshinaga Y."/>
            <person name="Martin F.M."/>
            <person name="Grigoriev I.V."/>
            <person name="Hibbett D.S."/>
        </authorList>
    </citation>
    <scope>NUCLEOTIDE SEQUENCE [LARGE SCALE GENOMIC DNA]</scope>
    <source>
        <strain evidence="1 2">HHB12029</strain>
    </source>
</reference>
<evidence type="ECO:0000313" key="2">
    <source>
        <dbReference type="Proteomes" id="UP000077266"/>
    </source>
</evidence>
<evidence type="ECO:0000313" key="1">
    <source>
        <dbReference type="EMBL" id="KZV97405.1"/>
    </source>
</evidence>
<sequence length="137" mass="15765">MYAYAYGSIRICRMLQLIFFSNFFSIHPLASLCLLQHTTFVHSTMSIAISMLSRPRPATSVLQAWATSFFSGPMLDRGVCVATKECFFEPFFERQEYACMPRSTAENLPISACKGHLRYYEFRRRDVVVPNELENPS</sequence>